<dbReference type="Gene3D" id="3.40.50.300">
    <property type="entry name" value="P-loop containing nucleotide triphosphate hydrolases"/>
    <property type="match status" value="2"/>
</dbReference>
<dbReference type="InterPro" id="IPR017871">
    <property type="entry name" value="ABC_transporter-like_CS"/>
</dbReference>
<evidence type="ECO:0000256" key="1">
    <source>
        <dbReference type="ARBA" id="ARBA00022448"/>
    </source>
</evidence>
<evidence type="ECO:0000313" key="11">
    <source>
        <dbReference type="EMBL" id="AWL64363.1"/>
    </source>
</evidence>
<dbReference type="EMBL" id="CP029432">
    <property type="protein sequence ID" value="AWL64363.1"/>
    <property type="molecule type" value="Genomic_DNA"/>
</dbReference>
<proteinExistence type="predicted"/>
<keyword evidence="7" id="KW-1278">Translocase</keyword>
<keyword evidence="3" id="KW-0762">Sugar transport</keyword>
<dbReference type="InterPro" id="IPR003593">
    <property type="entry name" value="AAA+_ATPase"/>
</dbReference>
<dbReference type="Proteomes" id="UP000245760">
    <property type="component" value="Chromosome"/>
</dbReference>
<dbReference type="GO" id="GO:0016887">
    <property type="term" value="F:ATP hydrolysis activity"/>
    <property type="evidence" value="ECO:0007669"/>
    <property type="project" value="InterPro"/>
</dbReference>
<feature type="domain" description="ABC transporter" evidence="9">
    <location>
        <begin position="10"/>
        <end position="245"/>
    </location>
</feature>
<evidence type="ECO:0000256" key="5">
    <source>
        <dbReference type="ARBA" id="ARBA00022741"/>
    </source>
</evidence>
<dbReference type="PROSITE" id="PS50893">
    <property type="entry name" value="ABC_TRANSPORTER_2"/>
    <property type="match status" value="2"/>
</dbReference>
<dbReference type="AlphaFoldDB" id="A0AAI8IY23"/>
<dbReference type="CDD" id="cd03216">
    <property type="entry name" value="ABC_Carb_Monos_I"/>
    <property type="match status" value="1"/>
</dbReference>
<dbReference type="InterPro" id="IPR027417">
    <property type="entry name" value="P-loop_NTPase"/>
</dbReference>
<evidence type="ECO:0000313" key="13">
    <source>
        <dbReference type="Proteomes" id="UP000245760"/>
    </source>
</evidence>
<evidence type="ECO:0000256" key="8">
    <source>
        <dbReference type="ARBA" id="ARBA00023136"/>
    </source>
</evidence>
<sequence length="499" mass="54601">MPGDVMEPFLSLRHVSKTFHANRALNDISIDFMPGEVHCLAGQNGCGKSTLIKIISGVYRPDEGAAMELGGKTWPRLTPAASVAHGIQVIYQDLSLFPNLSVWENIAINHYHRGVLVKRSELRRSAEQAMRSINVSLPLDATVESLSIARCQLVAICRALAQDARLIIMDEPTASLTHQEVEGLLNVVRQLRERGICIVFVSHRLEEVMAVSDRISVLKDGNLVGTLPAAEVTTRRLGFLMTGQEFDYQVRELWQGKGSTPVLEVRNLSRKGEYHNVSLKVEAGEVVSIVGLLGAGRTELCLSLFGMTRPDSGEILINGQPVRLRSNQDAIRHGIGYVSEDRMSRGLVMSQSIENNIISTVFHKVKGTCGLLSDSKAQQLVARMVNALTIKAPDTHLPVNTLSGGNAQRVSIAKWLAIAPKLLILDSPTVGVDIANKAGIYHIISDLAAHGIAVLMICDEIEEAWYQSHRILVMKQGELTHSFLPDSSNQQQIAEVVNG</sequence>
<evidence type="ECO:0000256" key="6">
    <source>
        <dbReference type="ARBA" id="ARBA00022840"/>
    </source>
</evidence>
<dbReference type="InterPro" id="IPR003439">
    <property type="entry name" value="ABC_transporter-like_ATP-bd"/>
</dbReference>
<dbReference type="PANTHER" id="PTHR43790:SF1">
    <property type="entry name" value="XYLOSE IMPORT ATP-BINDING PROTEIN XYLG"/>
    <property type="match status" value="1"/>
</dbReference>
<gene>
    <name evidence="11" type="ORF">DKC00_22740</name>
    <name evidence="10" type="ORF">DKC11_10435</name>
</gene>
<keyword evidence="8" id="KW-0472">Membrane</keyword>
<dbReference type="PANTHER" id="PTHR43790">
    <property type="entry name" value="CARBOHYDRATE TRANSPORT ATP-BINDING PROTEIN MG119-RELATED"/>
    <property type="match status" value="1"/>
</dbReference>
<evidence type="ECO:0000313" key="12">
    <source>
        <dbReference type="Proteomes" id="UP000245649"/>
    </source>
</evidence>
<reference evidence="12 13" key="1">
    <citation type="submission" date="2018-05" db="EMBL/GenBank/DDBJ databases">
        <title>Klebsiella quasipneumonaiae provides a window into carbapenemase gene transfer, plasmid rearrangements and nosocomial acquisition from the hospital environment.</title>
        <authorList>
            <person name="Mathers A.J."/>
            <person name="Vegesana K."/>
            <person name="Stoesser N."/>
            <person name="Crook D."/>
            <person name="Vaughan A."/>
            <person name="Barry K."/>
            <person name="Parikh H."/>
            <person name="Sebra R."/>
            <person name="Kotay S."/>
            <person name="Walker A.S."/>
            <person name="Sheppard A.E."/>
        </authorList>
    </citation>
    <scope>NUCLEOTIDE SEQUENCE [LARGE SCALE GENOMIC DNA]</scope>
    <source>
        <strain evidence="10 13">CAV1947</strain>
        <strain evidence="11 12">CAV2018</strain>
    </source>
</reference>
<protein>
    <submittedName>
        <fullName evidence="11">Sugar ABC transporter ATP-binding protein</fullName>
    </submittedName>
</protein>
<evidence type="ECO:0000313" key="10">
    <source>
        <dbReference type="EMBL" id="AWL56247.1"/>
    </source>
</evidence>
<evidence type="ECO:0000256" key="3">
    <source>
        <dbReference type="ARBA" id="ARBA00022597"/>
    </source>
</evidence>
<dbReference type="Pfam" id="PF00005">
    <property type="entry name" value="ABC_tran"/>
    <property type="match status" value="2"/>
</dbReference>
<keyword evidence="2" id="KW-1003">Cell membrane</keyword>
<keyword evidence="1" id="KW-0813">Transport</keyword>
<dbReference type="PROSITE" id="PS00211">
    <property type="entry name" value="ABC_TRANSPORTER_1"/>
    <property type="match status" value="1"/>
</dbReference>
<keyword evidence="13" id="KW-1185">Reference proteome</keyword>
<keyword evidence="6 11" id="KW-0067">ATP-binding</keyword>
<dbReference type="GO" id="GO:0005524">
    <property type="term" value="F:ATP binding"/>
    <property type="evidence" value="ECO:0007669"/>
    <property type="project" value="UniProtKB-KW"/>
</dbReference>
<dbReference type="SUPFAM" id="SSF52540">
    <property type="entry name" value="P-loop containing nucleoside triphosphate hydrolases"/>
    <property type="match status" value="2"/>
</dbReference>
<dbReference type="SMART" id="SM00382">
    <property type="entry name" value="AAA"/>
    <property type="match status" value="2"/>
</dbReference>
<keyword evidence="5" id="KW-0547">Nucleotide-binding</keyword>
<dbReference type="Proteomes" id="UP000245649">
    <property type="component" value="Chromosome"/>
</dbReference>
<name>A0AAI8IY23_9ENTR</name>
<evidence type="ECO:0000256" key="4">
    <source>
        <dbReference type="ARBA" id="ARBA00022737"/>
    </source>
</evidence>
<evidence type="ECO:0000256" key="2">
    <source>
        <dbReference type="ARBA" id="ARBA00022475"/>
    </source>
</evidence>
<feature type="domain" description="ABC transporter" evidence="9">
    <location>
        <begin position="248"/>
        <end position="496"/>
    </location>
</feature>
<keyword evidence="4" id="KW-0677">Repeat</keyword>
<dbReference type="CDD" id="cd03215">
    <property type="entry name" value="ABC_Carb_Monos_II"/>
    <property type="match status" value="1"/>
</dbReference>
<dbReference type="InterPro" id="IPR050107">
    <property type="entry name" value="ABC_carbohydrate_import_ATPase"/>
</dbReference>
<accession>A0AAI8IY23</accession>
<evidence type="ECO:0000259" key="9">
    <source>
        <dbReference type="PROSITE" id="PS50893"/>
    </source>
</evidence>
<evidence type="ECO:0000256" key="7">
    <source>
        <dbReference type="ARBA" id="ARBA00022967"/>
    </source>
</evidence>
<organism evidence="11 12">
    <name type="scientific">Klebsiella quasipneumoniae</name>
    <dbReference type="NCBI Taxonomy" id="1463165"/>
    <lineage>
        <taxon>Bacteria</taxon>
        <taxon>Pseudomonadati</taxon>
        <taxon>Pseudomonadota</taxon>
        <taxon>Gammaproteobacteria</taxon>
        <taxon>Enterobacterales</taxon>
        <taxon>Enterobacteriaceae</taxon>
        <taxon>Klebsiella/Raoultella group</taxon>
        <taxon>Klebsiella</taxon>
        <taxon>Klebsiella pneumoniae complex</taxon>
    </lineage>
</organism>
<dbReference type="EMBL" id="CP029443">
    <property type="protein sequence ID" value="AWL56247.1"/>
    <property type="molecule type" value="Genomic_DNA"/>
</dbReference>